<reference evidence="1" key="1">
    <citation type="submission" date="2023-11" db="EMBL/GenBank/DDBJ databases">
        <title>Gracilibacillus pellucida a moderately halophilic bacterium isolated from saline soil in Xinjiang province.</title>
        <authorList>
            <person name="Zhang Z."/>
            <person name="Tan F."/>
            <person name="Wang Y."/>
            <person name="Xia M."/>
        </authorList>
    </citation>
    <scope>NUCLEOTIDE SEQUENCE</scope>
    <source>
        <strain evidence="1">S3-1-1</strain>
    </source>
</reference>
<proteinExistence type="predicted"/>
<sequence>MKKLDRMFSFILLIAGFMLFWEWLRPLEQITDTGNNYLFVIYTAICFATSFFVKNKWAKFAVKFIAMLFIIDYLFFDVPLFSPSWIQMLWVEMKYNIMMIWDNHFSLMTAFFRSFLFLLLLWLMSYLLHYWFTVAQKFFAFIVLTFVYLAVLDTFTSYDAQIAMIRTFVVSFILLGMNRYVKVMKTVETEPRKKHVAGWMAIVVGIVGFAVVLGIISPKSEPKWPDPVPFIQSTANHPSFQNGGVQKVGYGEDDTQLGGSFVQDDSPVFEAMAHDNVYWRIESKDFYTGKGWERSADINFTEIENGRLAWQTFDHEQVESERYAASVRTVSTIPLPKAVYPYGTTTIEALGDEVFYTDSASGQIEPELSEQSSQLSYSIEYAAPSFEISELRVNSENDPEPIKEQYLQLPNSLPDRVGELAADIVQDLDNRFDKAQAIESYFSTNGFSYQTQDVAVPVGGDDYVDQFLFETQVGYCDNFSTSMVVMLRTLDIPARWVKGFTGGTVTDADYPLPDNYNLYEVTNNNAHSWVEVYFPETGWVPFEPTKGFSNPTDMYLDVSGEIDRTEPPEVEEEQPEEVEDDVTEEEREDDTNLEEDDNESASVDNERMSTGWKYFWTIIVILLVAIIAIVVYLKRDDWRDWYIQKKWQRIFAKLEFESSYMYLLVILEKQGIHRVKGQTLRQYALEVDQHLGTTEMSEITHAYEEYLYRNQASLLKDDKRLQSQFEQLTERIFA</sequence>
<name>A0ACC6M7D1_9BACI</name>
<accession>A0ACC6M7D1</accession>
<evidence type="ECO:0000313" key="2">
    <source>
        <dbReference type="Proteomes" id="UP001277972"/>
    </source>
</evidence>
<evidence type="ECO:0000313" key="1">
    <source>
        <dbReference type="EMBL" id="MDX8046757.1"/>
    </source>
</evidence>
<keyword evidence="2" id="KW-1185">Reference proteome</keyword>
<comment type="caution">
    <text evidence="1">The sequence shown here is derived from an EMBL/GenBank/DDBJ whole genome shotgun (WGS) entry which is preliminary data.</text>
</comment>
<gene>
    <name evidence="1" type="ORF">SH601_12265</name>
</gene>
<organism evidence="1 2">
    <name type="scientific">Gracilibacillus pellucidus</name>
    <dbReference type="NCBI Taxonomy" id="3095368"/>
    <lineage>
        <taxon>Bacteria</taxon>
        <taxon>Bacillati</taxon>
        <taxon>Bacillota</taxon>
        <taxon>Bacilli</taxon>
        <taxon>Bacillales</taxon>
        <taxon>Bacillaceae</taxon>
        <taxon>Gracilibacillus</taxon>
    </lineage>
</organism>
<protein>
    <submittedName>
        <fullName evidence="1">DUF4129 domain-containing transglutaminase family protein</fullName>
    </submittedName>
</protein>
<dbReference type="EMBL" id="JAWZSR010000007">
    <property type="protein sequence ID" value="MDX8046757.1"/>
    <property type="molecule type" value="Genomic_DNA"/>
</dbReference>
<dbReference type="Proteomes" id="UP001277972">
    <property type="component" value="Unassembled WGS sequence"/>
</dbReference>